<dbReference type="InterPro" id="IPR001594">
    <property type="entry name" value="Palmitoyltrfase_DHHC"/>
</dbReference>
<keyword evidence="2 11" id="KW-0808">Transferase</keyword>
<evidence type="ECO:0000256" key="9">
    <source>
        <dbReference type="ARBA" id="ARBA00038298"/>
    </source>
</evidence>
<keyword evidence="7" id="KW-0449">Lipoprotein</keyword>
<gene>
    <name evidence="13" type="ORF">K470DRAFT_256332</name>
</gene>
<dbReference type="OrthoDB" id="331948at2759"/>
<evidence type="ECO:0000256" key="2">
    <source>
        <dbReference type="ARBA" id="ARBA00022679"/>
    </source>
</evidence>
<evidence type="ECO:0000256" key="7">
    <source>
        <dbReference type="ARBA" id="ARBA00023288"/>
    </source>
</evidence>
<keyword evidence="8 11" id="KW-0012">Acyltransferase</keyword>
<evidence type="ECO:0000313" key="14">
    <source>
        <dbReference type="Proteomes" id="UP000799421"/>
    </source>
</evidence>
<dbReference type="GO" id="GO:0006612">
    <property type="term" value="P:protein targeting to membrane"/>
    <property type="evidence" value="ECO:0007669"/>
    <property type="project" value="TreeGrafter"/>
</dbReference>
<evidence type="ECO:0000256" key="10">
    <source>
        <dbReference type="ARBA" id="ARBA00048048"/>
    </source>
</evidence>
<comment type="domain">
    <text evidence="11">The DHHC domain is required for palmitoyltransferase activity.</text>
</comment>
<dbReference type="Proteomes" id="UP000799421">
    <property type="component" value="Unassembled WGS sequence"/>
</dbReference>
<reference evidence="13" key="1">
    <citation type="journal article" date="2020" name="Stud. Mycol.">
        <title>101 Dothideomycetes genomes: a test case for predicting lifestyles and emergence of pathogens.</title>
        <authorList>
            <person name="Haridas S."/>
            <person name="Albert R."/>
            <person name="Binder M."/>
            <person name="Bloem J."/>
            <person name="Labutti K."/>
            <person name="Salamov A."/>
            <person name="Andreopoulos B."/>
            <person name="Baker S."/>
            <person name="Barry K."/>
            <person name="Bills G."/>
            <person name="Bluhm B."/>
            <person name="Cannon C."/>
            <person name="Castanera R."/>
            <person name="Culley D."/>
            <person name="Daum C."/>
            <person name="Ezra D."/>
            <person name="Gonzalez J."/>
            <person name="Henrissat B."/>
            <person name="Kuo A."/>
            <person name="Liang C."/>
            <person name="Lipzen A."/>
            <person name="Lutzoni F."/>
            <person name="Magnuson J."/>
            <person name="Mondo S."/>
            <person name="Nolan M."/>
            <person name="Ohm R."/>
            <person name="Pangilinan J."/>
            <person name="Park H.-J."/>
            <person name="Ramirez L."/>
            <person name="Alfaro M."/>
            <person name="Sun H."/>
            <person name="Tritt A."/>
            <person name="Yoshinaga Y."/>
            <person name="Zwiers L.-H."/>
            <person name="Turgeon B."/>
            <person name="Goodwin S."/>
            <person name="Spatafora J."/>
            <person name="Crous P."/>
            <person name="Grigoriev I."/>
        </authorList>
    </citation>
    <scope>NUCLEOTIDE SEQUENCE</scope>
    <source>
        <strain evidence="13">CBS 480.64</strain>
    </source>
</reference>
<dbReference type="AlphaFoldDB" id="A0A6A7C4A6"/>
<keyword evidence="14" id="KW-1185">Reference proteome</keyword>
<keyword evidence="6" id="KW-0564">Palmitate</keyword>
<evidence type="ECO:0000256" key="6">
    <source>
        <dbReference type="ARBA" id="ARBA00023139"/>
    </source>
</evidence>
<evidence type="ECO:0000259" key="12">
    <source>
        <dbReference type="Pfam" id="PF01529"/>
    </source>
</evidence>
<evidence type="ECO:0000256" key="8">
    <source>
        <dbReference type="ARBA" id="ARBA00023315"/>
    </source>
</evidence>
<dbReference type="InterPro" id="IPR039859">
    <property type="entry name" value="PFA4/ZDH16/20/ERF2-like"/>
</dbReference>
<dbReference type="GO" id="GO:0005794">
    <property type="term" value="C:Golgi apparatus"/>
    <property type="evidence" value="ECO:0007669"/>
    <property type="project" value="TreeGrafter"/>
</dbReference>
<feature type="transmembrane region" description="Helical" evidence="11">
    <location>
        <begin position="155"/>
        <end position="178"/>
    </location>
</feature>
<evidence type="ECO:0000256" key="1">
    <source>
        <dbReference type="ARBA" id="ARBA00004141"/>
    </source>
</evidence>
<protein>
    <recommendedName>
        <fullName evidence="11">Palmitoyltransferase</fullName>
        <ecNumber evidence="11">2.3.1.225</ecNumber>
    </recommendedName>
</protein>
<keyword evidence="5 11" id="KW-0472">Membrane</keyword>
<dbReference type="PANTHER" id="PTHR22883:SF23">
    <property type="entry name" value="PALMITOYLTRANSFERASE ZDHHC6"/>
    <property type="match status" value="1"/>
</dbReference>
<dbReference type="GO" id="GO:0005783">
    <property type="term" value="C:endoplasmic reticulum"/>
    <property type="evidence" value="ECO:0007669"/>
    <property type="project" value="TreeGrafter"/>
</dbReference>
<evidence type="ECO:0000256" key="5">
    <source>
        <dbReference type="ARBA" id="ARBA00023136"/>
    </source>
</evidence>
<dbReference type="EC" id="2.3.1.225" evidence="11"/>
<sequence length="412" mass="47196">MAGQAVSLYLARAVPIFLGLIVAYVTYVLIGPLSINYLLNPPEGRVRRGPAGLAIPIVWAILLFPLIVTWLRLLTVLYGDPGYVKIQDGKDPPQDFWTRDVFVCDILGRPLWCEACQTWKPDRAHHSRDAGRCILKMDHFCPWVGGVVAERSYNFFVQFLGWAMLLSAYDVAILGYFVHEDHSHPHWFVALSLGAFFCFFTIGMVINNLWLIANNATSIENLSRRSRRMFLAVALPPELQNISERPRTSDFTSEIDDPAHSRYGREGNWPMRRLAKSEYWKGTVSYPLTPPTDRPPLPAANPRVFAIIETPPGLNPWDLGSARRNFSSVFGANVHRWLFPFRHSPCCDHSSRVSFYPMGPQFEELLEQVGLVRREETRAPEQRPVLSEGWRNGERPDSWWIGKELRRMERYA</sequence>
<keyword evidence="4 11" id="KW-1133">Transmembrane helix</keyword>
<feature type="domain" description="Palmitoyltransferase DHHC" evidence="12">
    <location>
        <begin position="110"/>
        <end position="223"/>
    </location>
</feature>
<feature type="transmembrane region" description="Helical" evidence="11">
    <location>
        <begin position="16"/>
        <end position="39"/>
    </location>
</feature>
<dbReference type="Pfam" id="PF01529">
    <property type="entry name" value="DHHC"/>
    <property type="match status" value="1"/>
</dbReference>
<comment type="subcellular location">
    <subcellularLocation>
        <location evidence="1">Membrane</location>
        <topology evidence="1">Multi-pass membrane protein</topology>
    </subcellularLocation>
</comment>
<evidence type="ECO:0000313" key="13">
    <source>
        <dbReference type="EMBL" id="KAF2862072.1"/>
    </source>
</evidence>
<keyword evidence="3 11" id="KW-0812">Transmembrane</keyword>
<dbReference type="PROSITE" id="PS50216">
    <property type="entry name" value="DHHC"/>
    <property type="match status" value="1"/>
</dbReference>
<dbReference type="EMBL" id="MU005968">
    <property type="protein sequence ID" value="KAF2862072.1"/>
    <property type="molecule type" value="Genomic_DNA"/>
</dbReference>
<proteinExistence type="inferred from homology"/>
<evidence type="ECO:0000256" key="3">
    <source>
        <dbReference type="ARBA" id="ARBA00022692"/>
    </source>
</evidence>
<feature type="transmembrane region" description="Helical" evidence="11">
    <location>
        <begin position="51"/>
        <end position="71"/>
    </location>
</feature>
<dbReference type="GO" id="GO:0019706">
    <property type="term" value="F:protein-cysteine S-palmitoyltransferase activity"/>
    <property type="evidence" value="ECO:0007669"/>
    <property type="project" value="UniProtKB-EC"/>
</dbReference>
<name>A0A6A7C4A6_9PEZI</name>
<accession>A0A6A7C4A6</accession>
<dbReference type="GO" id="GO:0016020">
    <property type="term" value="C:membrane"/>
    <property type="evidence" value="ECO:0007669"/>
    <property type="project" value="UniProtKB-SubCell"/>
</dbReference>
<dbReference type="PANTHER" id="PTHR22883">
    <property type="entry name" value="ZINC FINGER DHHC DOMAIN CONTAINING PROTEIN"/>
    <property type="match status" value="1"/>
</dbReference>
<feature type="transmembrane region" description="Helical" evidence="11">
    <location>
        <begin position="190"/>
        <end position="213"/>
    </location>
</feature>
<organism evidence="13 14">
    <name type="scientific">Piedraia hortae CBS 480.64</name>
    <dbReference type="NCBI Taxonomy" id="1314780"/>
    <lineage>
        <taxon>Eukaryota</taxon>
        <taxon>Fungi</taxon>
        <taxon>Dikarya</taxon>
        <taxon>Ascomycota</taxon>
        <taxon>Pezizomycotina</taxon>
        <taxon>Dothideomycetes</taxon>
        <taxon>Dothideomycetidae</taxon>
        <taxon>Capnodiales</taxon>
        <taxon>Piedraiaceae</taxon>
        <taxon>Piedraia</taxon>
    </lineage>
</organism>
<evidence type="ECO:0000256" key="4">
    <source>
        <dbReference type="ARBA" id="ARBA00022989"/>
    </source>
</evidence>
<evidence type="ECO:0000256" key="11">
    <source>
        <dbReference type="RuleBase" id="RU079119"/>
    </source>
</evidence>
<comment type="catalytic activity">
    <reaction evidence="10 11">
        <text>L-cysteinyl-[protein] + hexadecanoyl-CoA = S-hexadecanoyl-L-cysteinyl-[protein] + CoA</text>
        <dbReference type="Rhea" id="RHEA:36683"/>
        <dbReference type="Rhea" id="RHEA-COMP:10131"/>
        <dbReference type="Rhea" id="RHEA-COMP:11032"/>
        <dbReference type="ChEBI" id="CHEBI:29950"/>
        <dbReference type="ChEBI" id="CHEBI:57287"/>
        <dbReference type="ChEBI" id="CHEBI:57379"/>
        <dbReference type="ChEBI" id="CHEBI:74151"/>
        <dbReference type="EC" id="2.3.1.225"/>
    </reaction>
</comment>
<comment type="similarity">
    <text evidence="9">Belongs to the DHHC palmitoyltransferase family. PFA5 subfamily.</text>
</comment>